<organism evidence="17 18">
    <name type="scientific">Candidatus Dojkabacteria bacterium</name>
    <dbReference type="NCBI Taxonomy" id="2099670"/>
    <lineage>
        <taxon>Bacteria</taxon>
        <taxon>Candidatus Dojkabacteria</taxon>
    </lineage>
</organism>
<dbReference type="GO" id="GO:0006508">
    <property type="term" value="P:proteolysis"/>
    <property type="evidence" value="ECO:0007669"/>
    <property type="project" value="UniProtKB-KW"/>
</dbReference>
<evidence type="ECO:0000256" key="1">
    <source>
        <dbReference type="ARBA" id="ARBA00004370"/>
    </source>
</evidence>
<keyword evidence="5 14" id="KW-0479">Metal-binding</keyword>
<evidence type="ECO:0000256" key="3">
    <source>
        <dbReference type="ARBA" id="ARBA00022670"/>
    </source>
</evidence>
<comment type="function">
    <text evidence="14">Acts as a processive, ATP-dependent zinc metallopeptidase for both cytoplasmic and membrane proteins. Plays a role in the quality control of integral membrane proteins.</text>
</comment>
<reference evidence="17" key="2">
    <citation type="journal article" date="2021" name="Microbiome">
        <title>Successional dynamics and alternative stable states in a saline activated sludge microbial community over 9 years.</title>
        <authorList>
            <person name="Wang Y."/>
            <person name="Ye J."/>
            <person name="Ju F."/>
            <person name="Liu L."/>
            <person name="Boyd J.A."/>
            <person name="Deng Y."/>
            <person name="Parks D.H."/>
            <person name="Jiang X."/>
            <person name="Yin X."/>
            <person name="Woodcroft B.J."/>
            <person name="Tyson G.W."/>
            <person name="Hugenholtz P."/>
            <person name="Polz M.F."/>
            <person name="Zhang T."/>
        </authorList>
    </citation>
    <scope>NUCLEOTIDE SEQUENCE</scope>
    <source>
        <strain evidence="17">HKST-UBA15</strain>
    </source>
</reference>
<dbReference type="InterPro" id="IPR000642">
    <property type="entry name" value="Peptidase_M41"/>
</dbReference>
<gene>
    <name evidence="14 17" type="primary">ftsH</name>
    <name evidence="17" type="ORF">KC675_02205</name>
</gene>
<dbReference type="InterPro" id="IPR027417">
    <property type="entry name" value="P-loop_NTPase"/>
</dbReference>
<comment type="similarity">
    <text evidence="15">Belongs to the AAA ATPase family.</text>
</comment>
<dbReference type="FunFam" id="1.20.58.760:FF:000001">
    <property type="entry name" value="ATP-dependent zinc metalloprotease FtsH"/>
    <property type="match status" value="1"/>
</dbReference>
<dbReference type="GO" id="GO:0030163">
    <property type="term" value="P:protein catabolic process"/>
    <property type="evidence" value="ECO:0007669"/>
    <property type="project" value="UniProtKB-UniRule"/>
</dbReference>
<comment type="subunit">
    <text evidence="14">Homohexamer.</text>
</comment>
<evidence type="ECO:0000256" key="12">
    <source>
        <dbReference type="ARBA" id="ARBA00023136"/>
    </source>
</evidence>
<comment type="caution">
    <text evidence="14">Lacks conserved residue(s) required for the propagation of feature annotation.</text>
</comment>
<keyword evidence="10 14" id="KW-1133">Transmembrane helix</keyword>
<dbReference type="GO" id="GO:0016887">
    <property type="term" value="F:ATP hydrolysis activity"/>
    <property type="evidence" value="ECO:0007669"/>
    <property type="project" value="UniProtKB-UniRule"/>
</dbReference>
<dbReference type="InterPro" id="IPR041569">
    <property type="entry name" value="AAA_lid_3"/>
</dbReference>
<keyword evidence="8 14" id="KW-0862">Zinc</keyword>
<evidence type="ECO:0000313" key="18">
    <source>
        <dbReference type="Proteomes" id="UP000745577"/>
    </source>
</evidence>
<evidence type="ECO:0000256" key="9">
    <source>
        <dbReference type="ARBA" id="ARBA00022840"/>
    </source>
</evidence>
<comment type="subcellular location">
    <subcellularLocation>
        <location evidence="14">Cell membrane</location>
        <topology evidence="14">Multi-pass membrane protein</topology>
        <orientation evidence="14">Cytoplasmic side</orientation>
    </subcellularLocation>
    <subcellularLocation>
        <location evidence="1">Membrane</location>
    </subcellularLocation>
</comment>
<accession>A0A955I7F9</accession>
<dbReference type="GO" id="GO:0004222">
    <property type="term" value="F:metalloendopeptidase activity"/>
    <property type="evidence" value="ECO:0007669"/>
    <property type="project" value="InterPro"/>
</dbReference>
<dbReference type="SUPFAM" id="SSF140990">
    <property type="entry name" value="FtsH protease domain-like"/>
    <property type="match status" value="1"/>
</dbReference>
<dbReference type="InterPro" id="IPR003960">
    <property type="entry name" value="ATPase_AAA_CS"/>
</dbReference>
<evidence type="ECO:0000256" key="6">
    <source>
        <dbReference type="ARBA" id="ARBA00022741"/>
    </source>
</evidence>
<dbReference type="FunFam" id="3.40.50.300:FF:000001">
    <property type="entry name" value="ATP-dependent zinc metalloprotease FtsH"/>
    <property type="match status" value="1"/>
</dbReference>
<comment type="similarity">
    <text evidence="2 14">In the C-terminal section; belongs to the peptidase M41 family.</text>
</comment>
<dbReference type="InterPro" id="IPR003593">
    <property type="entry name" value="AAA+_ATPase"/>
</dbReference>
<dbReference type="HAMAP" id="MF_01458">
    <property type="entry name" value="FtsH"/>
    <property type="match status" value="1"/>
</dbReference>
<feature type="domain" description="AAA+ ATPase" evidence="16">
    <location>
        <begin position="367"/>
        <end position="504"/>
    </location>
</feature>
<keyword evidence="12 14" id="KW-0472">Membrane</keyword>
<keyword evidence="6 14" id="KW-0547">Nucleotide-binding</keyword>
<feature type="binding site" evidence="14">
    <location>
        <begin position="375"/>
        <end position="382"/>
    </location>
    <ligand>
        <name>ATP</name>
        <dbReference type="ChEBI" id="CHEBI:30616"/>
    </ligand>
</feature>
<sequence>MKNGITQNSKIKRIPRAKKSWIGFNFNTLSLIIGLFILSSIVMNLFSSQTDAKEVSLSDFIDNVKSNKYSVVEIRDDGKATARGKYIYTLESVNSEEIKNSVPDDVDFKNSSEGDVVEIDKDKFISLLKPVGFRELITTTARGERVEAIKNIYIGEDFILLENTNTKGTDYVFSITESFDLSDELNKENIDQGKLISEIFYFRNISASKTKDQIVSDLSKDQITDVWILNGELYAKASDNAVTNEFINWSGVTGDFSKFLQEEGIKFDEGNTEFKSIVVTNVPWGDIITLGVLLSFGILGFMMFRGIQGSGSQLMKFGKSKARMIFGSKPDITFKDVAGVDEAKEELNEVVLFLKEPKRFLDRGARIPKGLLMVGAPGTGKTLLARAIAGEAGVPFFHTSGSEFEEMLVGAGASRVRDLFEKAKKSAPSIIFIDEIDAVARKRGTTIQSGTTEQTLNQILVEMDGFEPNTNVIVIAATNRPDVLDAAILRPGRFDRRVVLDLPDIEGRKQIIQIHAKNKPIAKSVDLELVAKRTVGFSGADLENMLNEAAIIVAKENRNEITFDDIEEASNKVQMGPAKKRKRDEKELRMTAYHEAGHALVMKKVPEHDPVHRVTIVSRGMALGYTMPLAEKDQVSITKTKMISNITALVAGFATEELVFGDVTSGASNDIEKATEIAKKMVKSFGMSKKLGLVKYGQEENLAYLGHKYGEDRDYSEATSQVIDDEVRTIMESCYANAKKILTENRKTLDKIVDALLEKEVLDAEEFNAFFK</sequence>
<dbReference type="EMBL" id="JAGQLL010000022">
    <property type="protein sequence ID" value="MCA9379972.1"/>
    <property type="molecule type" value="Genomic_DNA"/>
</dbReference>
<keyword evidence="3 14" id="KW-0645">Protease</keyword>
<evidence type="ECO:0000259" key="16">
    <source>
        <dbReference type="SMART" id="SM00382"/>
    </source>
</evidence>
<dbReference type="Gene3D" id="3.40.50.300">
    <property type="entry name" value="P-loop containing nucleotide triphosphate hydrolases"/>
    <property type="match status" value="1"/>
</dbReference>
<feature type="binding site" evidence="14">
    <location>
        <position position="594"/>
    </location>
    <ligand>
        <name>Zn(2+)</name>
        <dbReference type="ChEBI" id="CHEBI:29105"/>
        <note>catalytic</note>
    </ligand>
</feature>
<dbReference type="PANTHER" id="PTHR23076:SF97">
    <property type="entry name" value="ATP-DEPENDENT ZINC METALLOPROTEASE YME1L1"/>
    <property type="match status" value="1"/>
</dbReference>
<name>A0A955I7F9_9BACT</name>
<comment type="caution">
    <text evidence="17">The sequence shown here is derived from an EMBL/GenBank/DDBJ whole genome shotgun (WGS) entry which is preliminary data.</text>
</comment>
<protein>
    <recommendedName>
        <fullName evidence="14">ATP-dependent zinc metalloprotease FtsH</fullName>
        <ecNumber evidence="14">3.4.24.-</ecNumber>
    </recommendedName>
</protein>
<dbReference type="AlphaFoldDB" id="A0A955I7F9"/>
<dbReference type="EC" id="3.4.24.-" evidence="14"/>
<dbReference type="SMART" id="SM00382">
    <property type="entry name" value="AAA"/>
    <property type="match status" value="1"/>
</dbReference>
<dbReference type="PROSITE" id="PS00674">
    <property type="entry name" value="AAA"/>
    <property type="match status" value="1"/>
</dbReference>
<dbReference type="GO" id="GO:0004176">
    <property type="term" value="F:ATP-dependent peptidase activity"/>
    <property type="evidence" value="ECO:0007669"/>
    <property type="project" value="InterPro"/>
</dbReference>
<evidence type="ECO:0000313" key="17">
    <source>
        <dbReference type="EMBL" id="MCA9379972.1"/>
    </source>
</evidence>
<dbReference type="Proteomes" id="UP000745577">
    <property type="component" value="Unassembled WGS sequence"/>
</dbReference>
<keyword evidence="7 14" id="KW-0378">Hydrolase</keyword>
<dbReference type="GO" id="GO:0005524">
    <property type="term" value="F:ATP binding"/>
    <property type="evidence" value="ECO:0007669"/>
    <property type="project" value="UniProtKB-UniRule"/>
</dbReference>
<dbReference type="Pfam" id="PF00004">
    <property type="entry name" value="AAA"/>
    <property type="match status" value="1"/>
</dbReference>
<feature type="binding site" evidence="14">
    <location>
        <position position="598"/>
    </location>
    <ligand>
        <name>Zn(2+)</name>
        <dbReference type="ChEBI" id="CHEBI:29105"/>
        <note>catalytic</note>
    </ligand>
</feature>
<comment type="cofactor">
    <cofactor evidence="14">
        <name>Zn(2+)</name>
        <dbReference type="ChEBI" id="CHEBI:29105"/>
    </cofactor>
    <text evidence="14">Binds 1 zinc ion per subunit.</text>
</comment>
<keyword evidence="4 14" id="KW-0812">Transmembrane</keyword>
<proteinExistence type="inferred from homology"/>
<evidence type="ECO:0000256" key="4">
    <source>
        <dbReference type="ARBA" id="ARBA00022692"/>
    </source>
</evidence>
<dbReference type="InterPro" id="IPR005936">
    <property type="entry name" value="FtsH"/>
</dbReference>
<dbReference type="GO" id="GO:0008270">
    <property type="term" value="F:zinc ion binding"/>
    <property type="evidence" value="ECO:0007669"/>
    <property type="project" value="UniProtKB-UniRule"/>
</dbReference>
<dbReference type="FunFam" id="1.10.8.60:FF:000001">
    <property type="entry name" value="ATP-dependent zinc metalloprotease FtsH"/>
    <property type="match status" value="1"/>
</dbReference>
<evidence type="ECO:0000256" key="13">
    <source>
        <dbReference type="ARBA" id="ARBA00061570"/>
    </source>
</evidence>
<evidence type="ECO:0000256" key="7">
    <source>
        <dbReference type="ARBA" id="ARBA00022801"/>
    </source>
</evidence>
<feature type="transmembrane region" description="Helical" evidence="14">
    <location>
        <begin position="21"/>
        <end position="46"/>
    </location>
</feature>
<evidence type="ECO:0000256" key="14">
    <source>
        <dbReference type="HAMAP-Rule" id="MF_01458"/>
    </source>
</evidence>
<evidence type="ECO:0000256" key="2">
    <source>
        <dbReference type="ARBA" id="ARBA00010044"/>
    </source>
</evidence>
<dbReference type="CDD" id="cd19501">
    <property type="entry name" value="RecA-like_FtsH"/>
    <property type="match status" value="1"/>
</dbReference>
<dbReference type="SUPFAM" id="SSF52540">
    <property type="entry name" value="P-loop containing nucleoside triphosphate hydrolases"/>
    <property type="match status" value="1"/>
</dbReference>
<evidence type="ECO:0000256" key="15">
    <source>
        <dbReference type="RuleBase" id="RU003651"/>
    </source>
</evidence>
<keyword evidence="14" id="KW-1003">Cell membrane</keyword>
<dbReference type="Pfam" id="PF01434">
    <property type="entry name" value="Peptidase_M41"/>
    <property type="match status" value="1"/>
</dbReference>
<feature type="binding site" evidence="14">
    <location>
        <position position="670"/>
    </location>
    <ligand>
        <name>Zn(2+)</name>
        <dbReference type="ChEBI" id="CHEBI:29105"/>
        <note>catalytic</note>
    </ligand>
</feature>
<dbReference type="InterPro" id="IPR037219">
    <property type="entry name" value="Peptidase_M41-like"/>
</dbReference>
<dbReference type="PANTHER" id="PTHR23076">
    <property type="entry name" value="METALLOPROTEASE M41 FTSH"/>
    <property type="match status" value="1"/>
</dbReference>
<keyword evidence="9 14" id="KW-0067">ATP-binding</keyword>
<evidence type="ECO:0000256" key="5">
    <source>
        <dbReference type="ARBA" id="ARBA00022723"/>
    </source>
</evidence>
<dbReference type="Gene3D" id="1.20.58.760">
    <property type="entry name" value="Peptidase M41"/>
    <property type="match status" value="1"/>
</dbReference>
<dbReference type="NCBIfam" id="TIGR01241">
    <property type="entry name" value="FtsH_fam"/>
    <property type="match status" value="1"/>
</dbReference>
<comment type="similarity">
    <text evidence="13 14">In the central section; belongs to the AAA ATPase family.</text>
</comment>
<dbReference type="GO" id="GO:0005886">
    <property type="term" value="C:plasma membrane"/>
    <property type="evidence" value="ECO:0007669"/>
    <property type="project" value="UniProtKB-SubCell"/>
</dbReference>
<feature type="active site" evidence="14">
    <location>
        <position position="595"/>
    </location>
</feature>
<dbReference type="Gene3D" id="1.10.8.60">
    <property type="match status" value="1"/>
</dbReference>
<evidence type="ECO:0000256" key="8">
    <source>
        <dbReference type="ARBA" id="ARBA00022833"/>
    </source>
</evidence>
<evidence type="ECO:0000256" key="11">
    <source>
        <dbReference type="ARBA" id="ARBA00023049"/>
    </source>
</evidence>
<dbReference type="InterPro" id="IPR003959">
    <property type="entry name" value="ATPase_AAA_core"/>
</dbReference>
<evidence type="ECO:0000256" key="10">
    <source>
        <dbReference type="ARBA" id="ARBA00022989"/>
    </source>
</evidence>
<keyword evidence="11 14" id="KW-0482">Metalloprotease</keyword>
<reference evidence="17" key="1">
    <citation type="submission" date="2020-04" db="EMBL/GenBank/DDBJ databases">
        <authorList>
            <person name="Zhang T."/>
        </authorList>
    </citation>
    <scope>NUCLEOTIDE SEQUENCE</scope>
    <source>
        <strain evidence="17">HKST-UBA15</strain>
    </source>
</reference>
<dbReference type="Pfam" id="PF17862">
    <property type="entry name" value="AAA_lid_3"/>
    <property type="match status" value="1"/>
</dbReference>